<evidence type="ECO:0000259" key="1">
    <source>
        <dbReference type="Pfam" id="PF01261"/>
    </source>
</evidence>
<dbReference type="AlphaFoldDB" id="A0A7W9GGI2"/>
<dbReference type="Proteomes" id="UP000579153">
    <property type="component" value="Unassembled WGS sequence"/>
</dbReference>
<keyword evidence="3" id="KW-1185">Reference proteome</keyword>
<dbReference type="InterPro" id="IPR013022">
    <property type="entry name" value="Xyl_isomerase-like_TIM-brl"/>
</dbReference>
<sequence>MTVRLRHPDGSTVHLAYCTNVHAAEDLPGIHGQLSGVAARVRRLLGVERLGLGLWLSQHAAADLLARPGELAGLRERLTALGLEVVTLNGFPYRGFHDEIVKYRVYTPDWADAERLRYTLGLAEILAALLPDDVTEGTISTLPLAWRSGWTKEKAAVVMSHLDAAAQGLRALAGRTGKVIRLGFEPEPGCIVETTPQATALLSDVDHDHLGLCLDACHMAVGFEEPGAGARTGLPIVKLQASCALVAPPGAQRALAAFDEARFLHQARSATGYADDLGEALAGGLPADESWRVHFHVPLHDAPPPPLSTSAPYLRDLLNVLLGGERPLTRHVEVETYTWNVLPGAPADVAEGIAAELDWMRGQLAALGLKET</sequence>
<dbReference type="InterPro" id="IPR036237">
    <property type="entry name" value="Xyl_isomerase-like_sf"/>
</dbReference>
<proteinExistence type="predicted"/>
<organism evidence="2 3">
    <name type="scientific">Nonomuraea jabiensis</name>
    <dbReference type="NCBI Taxonomy" id="882448"/>
    <lineage>
        <taxon>Bacteria</taxon>
        <taxon>Bacillati</taxon>
        <taxon>Actinomycetota</taxon>
        <taxon>Actinomycetes</taxon>
        <taxon>Streptosporangiales</taxon>
        <taxon>Streptosporangiaceae</taxon>
        <taxon>Nonomuraea</taxon>
    </lineage>
</organism>
<dbReference type="Pfam" id="PF01261">
    <property type="entry name" value="AP_endonuc_2"/>
    <property type="match status" value="1"/>
</dbReference>
<dbReference type="SUPFAM" id="SSF51658">
    <property type="entry name" value="Xylose isomerase-like"/>
    <property type="match status" value="1"/>
</dbReference>
<reference evidence="2 3" key="1">
    <citation type="submission" date="2020-08" db="EMBL/GenBank/DDBJ databases">
        <title>Sequencing the genomes of 1000 actinobacteria strains.</title>
        <authorList>
            <person name="Klenk H.-P."/>
        </authorList>
    </citation>
    <scope>NUCLEOTIDE SEQUENCE [LARGE SCALE GENOMIC DNA]</scope>
    <source>
        <strain evidence="2 3">DSM 45507</strain>
    </source>
</reference>
<protein>
    <recommendedName>
        <fullName evidence="1">Xylose isomerase-like TIM barrel domain-containing protein</fullName>
    </recommendedName>
</protein>
<evidence type="ECO:0000313" key="3">
    <source>
        <dbReference type="Proteomes" id="UP000579153"/>
    </source>
</evidence>
<evidence type="ECO:0000313" key="2">
    <source>
        <dbReference type="EMBL" id="MBB5783286.1"/>
    </source>
</evidence>
<comment type="caution">
    <text evidence="2">The sequence shown here is derived from an EMBL/GenBank/DDBJ whole genome shotgun (WGS) entry which is preliminary data.</text>
</comment>
<name>A0A7W9GGI2_9ACTN</name>
<gene>
    <name evidence="2" type="ORF">HD596_010042</name>
</gene>
<dbReference type="NCBIfam" id="NF035939">
    <property type="entry name" value="TIM_EboE"/>
    <property type="match status" value="1"/>
</dbReference>
<dbReference type="EMBL" id="JACHMB010000001">
    <property type="protein sequence ID" value="MBB5783286.1"/>
    <property type="molecule type" value="Genomic_DNA"/>
</dbReference>
<dbReference type="Gene3D" id="3.20.20.150">
    <property type="entry name" value="Divalent-metal-dependent TIM barrel enzymes"/>
    <property type="match status" value="1"/>
</dbReference>
<accession>A0A7W9GGI2</accession>
<feature type="domain" description="Xylose isomerase-like TIM barrel" evidence="1">
    <location>
        <begin position="67"/>
        <end position="240"/>
    </location>
</feature>